<gene>
    <name evidence="7" type="ORF">LITE_LOCUS10636</name>
</gene>
<dbReference type="GO" id="GO:0030570">
    <property type="term" value="F:pectate lyase activity"/>
    <property type="evidence" value="ECO:0007669"/>
    <property type="project" value="InterPro"/>
</dbReference>
<comment type="subcellular location">
    <subcellularLocation>
        <location evidence="1">Secreted</location>
        <location evidence="1">Cell wall</location>
    </subcellularLocation>
</comment>
<protein>
    <recommendedName>
        <fullName evidence="6">BZIP domain-containing protein</fullName>
    </recommendedName>
</protein>
<comment type="similarity">
    <text evidence="2">Belongs to the polysaccharide lyase 1 family.</text>
</comment>
<name>A0AAV0IRN9_9ROSI</name>
<dbReference type="PROSITE" id="PS00036">
    <property type="entry name" value="BZIP_BASIC"/>
    <property type="match status" value="1"/>
</dbReference>
<dbReference type="GO" id="GO:0003700">
    <property type="term" value="F:DNA-binding transcription factor activity"/>
    <property type="evidence" value="ECO:0007669"/>
    <property type="project" value="InterPro"/>
</dbReference>
<dbReference type="InterPro" id="IPR046347">
    <property type="entry name" value="bZIP_sf"/>
</dbReference>
<dbReference type="InterPro" id="IPR045032">
    <property type="entry name" value="PEL"/>
</dbReference>
<evidence type="ECO:0000313" key="7">
    <source>
        <dbReference type="EMBL" id="CAI0400165.1"/>
    </source>
</evidence>
<evidence type="ECO:0000256" key="3">
    <source>
        <dbReference type="ARBA" id="ARBA00022512"/>
    </source>
</evidence>
<dbReference type="InterPro" id="IPR012334">
    <property type="entry name" value="Pectin_lyas_fold"/>
</dbReference>
<dbReference type="AlphaFoldDB" id="A0AAV0IRN9"/>
<dbReference type="InterPro" id="IPR018082">
    <property type="entry name" value="AmbAllergen"/>
</dbReference>
<dbReference type="EMBL" id="CAMGYJ010000004">
    <property type="protein sequence ID" value="CAI0400165.1"/>
    <property type="molecule type" value="Genomic_DNA"/>
</dbReference>
<dbReference type="CDD" id="cd14707">
    <property type="entry name" value="bZIP_plant_BZIP46"/>
    <property type="match status" value="1"/>
</dbReference>
<reference evidence="7" key="1">
    <citation type="submission" date="2022-08" db="EMBL/GenBank/DDBJ databases">
        <authorList>
            <person name="Gutierrez-Valencia J."/>
        </authorList>
    </citation>
    <scope>NUCLEOTIDE SEQUENCE</scope>
</reference>
<dbReference type="Gene3D" id="2.160.20.10">
    <property type="entry name" value="Single-stranded right-handed beta-helix, Pectin lyase-like"/>
    <property type="match status" value="1"/>
</dbReference>
<dbReference type="InterPro" id="IPR011050">
    <property type="entry name" value="Pectin_lyase_fold/virulence"/>
</dbReference>
<feature type="domain" description="BZIP" evidence="6">
    <location>
        <begin position="340"/>
        <end position="355"/>
    </location>
</feature>
<sequence length="373" mass="40999">MYCIHLAIVNEYADVEVVFPSSYLRKIVAGLVTDEDLDDADYMSLLDSIPRNSFEVMVSIGALGTARREGSWDTCLVPRAIPSTTAGDATPTGNPTASAIGGRDGRYYVVTDPRDDDPVNPRPGTLRHAVIQDRPLWIVFERDMVITLKQELIMNSFKTVDGRGANVHIANGACITIQFVTNVFIHDCRPTGNAMVRSSPVHYGWRTIHFPSHLKPADSTNVIPHDHERQQSLGNMTLEEFFVQAGVVQEAAAKLPPSSATTSPSSSSSTVLHQLKLEAPTLGSFHGTNGNNFSNVTGCFGSYHMMMNPSKAYNVGEASSSEFSGIIDGPPKVLVERRQRRMIKNRESAARSRARKHAYTMELELRAELPQGR</sequence>
<keyword evidence="3" id="KW-0134">Cell wall</keyword>
<evidence type="ECO:0000256" key="2">
    <source>
        <dbReference type="ARBA" id="ARBA00010980"/>
    </source>
</evidence>
<dbReference type="Proteomes" id="UP001154282">
    <property type="component" value="Unassembled WGS sequence"/>
</dbReference>
<evidence type="ECO:0000256" key="1">
    <source>
        <dbReference type="ARBA" id="ARBA00004191"/>
    </source>
</evidence>
<feature type="compositionally biased region" description="Polar residues" evidence="5">
    <location>
        <begin position="83"/>
        <end position="97"/>
    </location>
</feature>
<keyword evidence="3" id="KW-0964">Secreted</keyword>
<comment type="caution">
    <text evidence="7">The sequence shown here is derived from an EMBL/GenBank/DDBJ whole genome shotgun (WGS) entry which is preliminary data.</text>
</comment>
<evidence type="ECO:0000259" key="6">
    <source>
        <dbReference type="PROSITE" id="PS00036"/>
    </source>
</evidence>
<feature type="region of interest" description="Disordered" evidence="5">
    <location>
        <begin position="83"/>
        <end position="103"/>
    </location>
</feature>
<keyword evidence="4" id="KW-0732">Signal</keyword>
<dbReference type="Gene3D" id="1.20.5.170">
    <property type="match status" value="1"/>
</dbReference>
<proteinExistence type="inferred from homology"/>
<dbReference type="SUPFAM" id="SSF51126">
    <property type="entry name" value="Pectin lyase-like"/>
    <property type="match status" value="1"/>
</dbReference>
<keyword evidence="8" id="KW-1185">Reference proteome</keyword>
<evidence type="ECO:0000256" key="5">
    <source>
        <dbReference type="SAM" id="MobiDB-lite"/>
    </source>
</evidence>
<dbReference type="SUPFAM" id="SSF57959">
    <property type="entry name" value="Leucine zipper domain"/>
    <property type="match status" value="1"/>
</dbReference>
<accession>A0AAV0IRN9</accession>
<evidence type="ECO:0000313" key="8">
    <source>
        <dbReference type="Proteomes" id="UP001154282"/>
    </source>
</evidence>
<dbReference type="PANTHER" id="PTHR31683">
    <property type="entry name" value="PECTATE LYASE 18-RELATED"/>
    <property type="match status" value="1"/>
</dbReference>
<evidence type="ECO:0000256" key="4">
    <source>
        <dbReference type="ARBA" id="ARBA00022729"/>
    </source>
</evidence>
<dbReference type="InterPro" id="IPR004827">
    <property type="entry name" value="bZIP"/>
</dbReference>
<dbReference type="PRINTS" id="PR00807">
    <property type="entry name" value="AMBALLERGEN"/>
</dbReference>
<organism evidence="7 8">
    <name type="scientific">Linum tenue</name>
    <dbReference type="NCBI Taxonomy" id="586396"/>
    <lineage>
        <taxon>Eukaryota</taxon>
        <taxon>Viridiplantae</taxon>
        <taxon>Streptophyta</taxon>
        <taxon>Embryophyta</taxon>
        <taxon>Tracheophyta</taxon>
        <taxon>Spermatophyta</taxon>
        <taxon>Magnoliopsida</taxon>
        <taxon>eudicotyledons</taxon>
        <taxon>Gunneridae</taxon>
        <taxon>Pentapetalae</taxon>
        <taxon>rosids</taxon>
        <taxon>fabids</taxon>
        <taxon>Malpighiales</taxon>
        <taxon>Linaceae</taxon>
        <taxon>Linum</taxon>
    </lineage>
</organism>
<dbReference type="PANTHER" id="PTHR31683:SF208">
    <property type="entry name" value="PECTATE LYASE"/>
    <property type="match status" value="1"/>
</dbReference>
<dbReference type="Pfam" id="PF00170">
    <property type="entry name" value="bZIP_1"/>
    <property type="match status" value="1"/>
</dbReference>